<gene>
    <name evidence="9" type="ORF">FA15DRAFT_663887</name>
</gene>
<keyword evidence="3 6" id="KW-0808">Transferase</keyword>
<dbReference type="InterPro" id="IPR018484">
    <property type="entry name" value="FGGY_N"/>
</dbReference>
<protein>
    <recommendedName>
        <fullName evidence="6">Xylulose kinase</fullName>
        <ecNumber evidence="6">2.7.1.17</ecNumber>
    </recommendedName>
</protein>
<evidence type="ECO:0000256" key="4">
    <source>
        <dbReference type="ARBA" id="ARBA00022777"/>
    </source>
</evidence>
<dbReference type="InterPro" id="IPR043129">
    <property type="entry name" value="ATPase_NBD"/>
</dbReference>
<evidence type="ECO:0000256" key="3">
    <source>
        <dbReference type="ARBA" id="ARBA00022679"/>
    </source>
</evidence>
<dbReference type="GO" id="GO:0004856">
    <property type="term" value="F:D-xylulokinase activity"/>
    <property type="evidence" value="ECO:0007669"/>
    <property type="project" value="UniProtKB-UniRule"/>
</dbReference>
<sequence>MAPTNAPEPLFLGLDLSTQQVKAVVIREDSTIVHETSVHFDNDLPHYKTTNGTYHGPGEGEVTSPVEMWLEALDLLFDRLHKEGVSLSSVVAISGAGQQHGSVFWSAQAEGLLASLDAAKSLRGHLFPGAFSIQRSPIWQDHSTEEDCKVLEEAVGGSQALADLSGSRAYERFTGTQISKIKRLQPKVYASTARISLVSSFIASLFLGKFAPIEVSDASGMNLMDIISCKWDETLLNICGGPQLREKLGSEPVIGGTNLGTVSKWWVKRWGVNPECIVAPITGDNPATVMSLSAPGDAVLSLGTSTTFLLSIPPANTPPKRFTTSHLLAHPTTSHGQIAMLCYKNGALARENIRNKYANRDWAEFNKRVQGTPPGCSGYMALYFPLPEIIPPGIQGEYCFKLPSAESETPKQIEDIPPEVHCRAILESQFLSIRSRIAAILPPNAPHLHRLVISGGSSANPVIRQIAADIFGMDVYVSSTKEAAAMGGTLLAKYAWWKIRNPDGSFEDMTGGEPAGTTRVAKAHEEESKIYDELVSIYTQCEEQTIKSSASAA</sequence>
<dbReference type="InterPro" id="IPR018485">
    <property type="entry name" value="FGGY_C"/>
</dbReference>
<name>A0A5C3LAB9_COPMA</name>
<dbReference type="GO" id="GO:0005997">
    <property type="term" value="P:xylulose metabolic process"/>
    <property type="evidence" value="ECO:0007669"/>
    <property type="project" value="TreeGrafter"/>
</dbReference>
<dbReference type="EMBL" id="ML210148">
    <property type="protein sequence ID" value="TFK29718.1"/>
    <property type="molecule type" value="Genomic_DNA"/>
</dbReference>
<dbReference type="GO" id="GO:0005829">
    <property type="term" value="C:cytosol"/>
    <property type="evidence" value="ECO:0007669"/>
    <property type="project" value="TreeGrafter"/>
</dbReference>
<evidence type="ECO:0000259" key="8">
    <source>
        <dbReference type="Pfam" id="PF02782"/>
    </source>
</evidence>
<comment type="function">
    <text evidence="6">Highly specific D-xylulose kinase which participates in the catabolism of xylose. Xylose is a major component of hemicelluloses such as xylan. Most fungi utilize D-xylose via three enzymatic reactions, xylose reductase (XR), xylitol dehydrogenase (XDH), and xylulokinase, to form xylulose 5-phosphate, which enters pentose phosphate pathway.</text>
</comment>
<evidence type="ECO:0000256" key="6">
    <source>
        <dbReference type="RuleBase" id="RU367058"/>
    </source>
</evidence>
<dbReference type="PANTHER" id="PTHR10196">
    <property type="entry name" value="SUGAR KINASE"/>
    <property type="match status" value="1"/>
</dbReference>
<dbReference type="GO" id="GO:0042732">
    <property type="term" value="P:D-xylose metabolic process"/>
    <property type="evidence" value="ECO:0007669"/>
    <property type="project" value="UniProtKB-UniRule"/>
</dbReference>
<dbReference type="SUPFAM" id="SSF53067">
    <property type="entry name" value="Actin-like ATPase domain"/>
    <property type="match status" value="2"/>
</dbReference>
<keyword evidence="2 6" id="KW-0859">Xylose metabolism</keyword>
<proteinExistence type="inferred from homology"/>
<dbReference type="EC" id="2.7.1.17" evidence="6"/>
<dbReference type="Proteomes" id="UP000307440">
    <property type="component" value="Unassembled WGS sequence"/>
</dbReference>
<evidence type="ECO:0000259" key="7">
    <source>
        <dbReference type="Pfam" id="PF00370"/>
    </source>
</evidence>
<keyword evidence="6" id="KW-0547">Nucleotide-binding</keyword>
<comment type="similarity">
    <text evidence="1 6">Belongs to the FGGY kinase family.</text>
</comment>
<dbReference type="FunFam" id="3.30.420.40:FF:000118">
    <property type="entry name" value="Xylulose kinase 2"/>
    <property type="match status" value="1"/>
</dbReference>
<organism evidence="9 10">
    <name type="scientific">Coprinopsis marcescibilis</name>
    <name type="common">Agaric fungus</name>
    <name type="synonym">Psathyrella marcescibilis</name>
    <dbReference type="NCBI Taxonomy" id="230819"/>
    <lineage>
        <taxon>Eukaryota</taxon>
        <taxon>Fungi</taxon>
        <taxon>Dikarya</taxon>
        <taxon>Basidiomycota</taxon>
        <taxon>Agaricomycotina</taxon>
        <taxon>Agaricomycetes</taxon>
        <taxon>Agaricomycetidae</taxon>
        <taxon>Agaricales</taxon>
        <taxon>Agaricineae</taxon>
        <taxon>Psathyrellaceae</taxon>
        <taxon>Coprinopsis</taxon>
    </lineage>
</organism>
<dbReference type="STRING" id="230819.A0A5C3LAB9"/>
<keyword evidence="6" id="KW-0067">ATP-binding</keyword>
<dbReference type="PANTHER" id="PTHR10196:SF57">
    <property type="entry name" value="XYLULOSE KINASE"/>
    <property type="match status" value="1"/>
</dbReference>
<dbReference type="GO" id="GO:0005524">
    <property type="term" value="F:ATP binding"/>
    <property type="evidence" value="ECO:0007669"/>
    <property type="project" value="UniProtKB-UniRule"/>
</dbReference>
<evidence type="ECO:0000256" key="1">
    <source>
        <dbReference type="ARBA" id="ARBA00009156"/>
    </source>
</evidence>
<dbReference type="Gene3D" id="3.30.420.40">
    <property type="match status" value="2"/>
</dbReference>
<evidence type="ECO:0000256" key="2">
    <source>
        <dbReference type="ARBA" id="ARBA00022629"/>
    </source>
</evidence>
<accession>A0A5C3LAB9</accession>
<comment type="catalytic activity">
    <reaction evidence="5 6">
        <text>D-xylulose + ATP = D-xylulose 5-phosphate + ADP + H(+)</text>
        <dbReference type="Rhea" id="RHEA:10964"/>
        <dbReference type="ChEBI" id="CHEBI:15378"/>
        <dbReference type="ChEBI" id="CHEBI:17140"/>
        <dbReference type="ChEBI" id="CHEBI:30616"/>
        <dbReference type="ChEBI" id="CHEBI:57737"/>
        <dbReference type="ChEBI" id="CHEBI:456216"/>
        <dbReference type="EC" id="2.7.1.17"/>
    </reaction>
</comment>
<keyword evidence="6" id="KW-0119">Carbohydrate metabolism</keyword>
<dbReference type="Pfam" id="PF02782">
    <property type="entry name" value="FGGY_C"/>
    <property type="match status" value="1"/>
</dbReference>
<dbReference type="CDD" id="cd07776">
    <property type="entry name" value="ASKHA_NBD_FGGY_SpXK-like"/>
    <property type="match status" value="1"/>
</dbReference>
<reference evidence="9 10" key="1">
    <citation type="journal article" date="2019" name="Nat. Ecol. Evol.">
        <title>Megaphylogeny resolves global patterns of mushroom evolution.</title>
        <authorList>
            <person name="Varga T."/>
            <person name="Krizsan K."/>
            <person name="Foldi C."/>
            <person name="Dima B."/>
            <person name="Sanchez-Garcia M."/>
            <person name="Sanchez-Ramirez S."/>
            <person name="Szollosi G.J."/>
            <person name="Szarkandi J.G."/>
            <person name="Papp V."/>
            <person name="Albert L."/>
            <person name="Andreopoulos W."/>
            <person name="Angelini C."/>
            <person name="Antonin V."/>
            <person name="Barry K.W."/>
            <person name="Bougher N.L."/>
            <person name="Buchanan P."/>
            <person name="Buyck B."/>
            <person name="Bense V."/>
            <person name="Catcheside P."/>
            <person name="Chovatia M."/>
            <person name="Cooper J."/>
            <person name="Damon W."/>
            <person name="Desjardin D."/>
            <person name="Finy P."/>
            <person name="Geml J."/>
            <person name="Haridas S."/>
            <person name="Hughes K."/>
            <person name="Justo A."/>
            <person name="Karasinski D."/>
            <person name="Kautmanova I."/>
            <person name="Kiss B."/>
            <person name="Kocsube S."/>
            <person name="Kotiranta H."/>
            <person name="LaButti K.M."/>
            <person name="Lechner B.E."/>
            <person name="Liimatainen K."/>
            <person name="Lipzen A."/>
            <person name="Lukacs Z."/>
            <person name="Mihaltcheva S."/>
            <person name="Morgado L.N."/>
            <person name="Niskanen T."/>
            <person name="Noordeloos M.E."/>
            <person name="Ohm R.A."/>
            <person name="Ortiz-Santana B."/>
            <person name="Ovrebo C."/>
            <person name="Racz N."/>
            <person name="Riley R."/>
            <person name="Savchenko A."/>
            <person name="Shiryaev A."/>
            <person name="Soop K."/>
            <person name="Spirin V."/>
            <person name="Szebenyi C."/>
            <person name="Tomsovsky M."/>
            <person name="Tulloss R.E."/>
            <person name="Uehling J."/>
            <person name="Grigoriev I.V."/>
            <person name="Vagvolgyi C."/>
            <person name="Papp T."/>
            <person name="Martin F.M."/>
            <person name="Miettinen O."/>
            <person name="Hibbett D.S."/>
            <person name="Nagy L.G."/>
        </authorList>
    </citation>
    <scope>NUCLEOTIDE SEQUENCE [LARGE SCALE GENOMIC DNA]</scope>
    <source>
        <strain evidence="9 10">CBS 121175</strain>
    </source>
</reference>
<evidence type="ECO:0000313" key="9">
    <source>
        <dbReference type="EMBL" id="TFK29718.1"/>
    </source>
</evidence>
<feature type="domain" description="Carbohydrate kinase FGGY C-terminal" evidence="8">
    <location>
        <begin position="299"/>
        <end position="496"/>
    </location>
</feature>
<feature type="domain" description="Carbohydrate kinase FGGY N-terminal" evidence="7">
    <location>
        <begin position="138"/>
        <end position="290"/>
    </location>
</feature>
<evidence type="ECO:0000313" key="10">
    <source>
        <dbReference type="Proteomes" id="UP000307440"/>
    </source>
</evidence>
<dbReference type="OrthoDB" id="1728974at2759"/>
<dbReference type="Pfam" id="PF00370">
    <property type="entry name" value="FGGY_N"/>
    <property type="match status" value="1"/>
</dbReference>
<keyword evidence="4 6" id="KW-0418">Kinase</keyword>
<dbReference type="PIRSF" id="PIRSF000538">
    <property type="entry name" value="GlpK"/>
    <property type="match status" value="1"/>
</dbReference>
<keyword evidence="10" id="KW-1185">Reference proteome</keyword>
<dbReference type="InterPro" id="IPR042024">
    <property type="entry name" value="D-XK_euk"/>
</dbReference>
<evidence type="ECO:0000256" key="5">
    <source>
        <dbReference type="ARBA" id="ARBA00048885"/>
    </source>
</evidence>
<dbReference type="AlphaFoldDB" id="A0A5C3LAB9"/>
<dbReference type="InterPro" id="IPR000577">
    <property type="entry name" value="Carb_kinase_FGGY"/>
</dbReference>